<keyword evidence="3" id="KW-1185">Reference proteome</keyword>
<dbReference type="GO" id="GO:0005886">
    <property type="term" value="C:plasma membrane"/>
    <property type="evidence" value="ECO:0007669"/>
    <property type="project" value="TreeGrafter"/>
</dbReference>
<evidence type="ECO:0000313" key="2">
    <source>
        <dbReference type="EMBL" id="ASV76314.1"/>
    </source>
</evidence>
<dbReference type="KEGG" id="ttf:THTE_3713"/>
<accession>A0A286RK43</accession>
<dbReference type="GO" id="GO:0004605">
    <property type="term" value="F:phosphatidate cytidylyltransferase activity"/>
    <property type="evidence" value="ECO:0007669"/>
    <property type="project" value="UniProtKB-EC"/>
</dbReference>
<dbReference type="GO" id="GO:0009273">
    <property type="term" value="P:peptidoglycan-based cell wall biogenesis"/>
    <property type="evidence" value="ECO:0007669"/>
    <property type="project" value="TreeGrafter"/>
</dbReference>
<dbReference type="RefSeq" id="WP_095416132.1">
    <property type="nucleotide sequence ID" value="NZ_CP018477.1"/>
</dbReference>
<feature type="transmembrane region" description="Helical" evidence="1">
    <location>
        <begin position="97"/>
        <end position="130"/>
    </location>
</feature>
<keyword evidence="1" id="KW-1133">Transmembrane helix</keyword>
<dbReference type="EC" id="2.7.7.41" evidence="2"/>
<reference evidence="2 3" key="1">
    <citation type="journal article" name="Front. Microbiol.">
        <title>Sugar Metabolism of the First Thermophilic Planctomycete Thermogutta terrifontis: Comparative Genomic and Transcriptomic Approaches.</title>
        <authorList>
            <person name="Elcheninov A.G."/>
            <person name="Menzel P."/>
            <person name="Gudbergsdottir S.R."/>
            <person name="Slesarev A.I."/>
            <person name="Kadnikov V.V."/>
            <person name="Krogh A."/>
            <person name="Bonch-Osmolovskaya E.A."/>
            <person name="Peng X."/>
            <person name="Kublanov I.V."/>
        </authorList>
    </citation>
    <scope>NUCLEOTIDE SEQUENCE [LARGE SCALE GENOMIC DNA]</scope>
    <source>
        <strain evidence="2 3">R1</strain>
    </source>
</reference>
<evidence type="ECO:0000256" key="1">
    <source>
        <dbReference type="SAM" id="Phobius"/>
    </source>
</evidence>
<keyword evidence="1" id="KW-0472">Membrane</keyword>
<name>A0A286RK43_9BACT</name>
<keyword evidence="2" id="KW-0548">Nucleotidyltransferase</keyword>
<organism evidence="2 3">
    <name type="scientific">Thermogutta terrifontis</name>
    <dbReference type="NCBI Taxonomy" id="1331910"/>
    <lineage>
        <taxon>Bacteria</taxon>
        <taxon>Pseudomonadati</taxon>
        <taxon>Planctomycetota</taxon>
        <taxon>Planctomycetia</taxon>
        <taxon>Pirellulales</taxon>
        <taxon>Thermoguttaceae</taxon>
        <taxon>Thermogutta</taxon>
    </lineage>
</organism>
<sequence length="319" mass="35084">MDVITWGLLGGVLLLLIVATVVVHVLRKRRSEAINPDIVDSLSGRLRAWWLLFAGLAGAMILGKTATVVLFGMISFWSLREFITLTPTRPGDHRALFWVFVLCTPAQYVLVGLARYELFAIIIPVYALLFIHTRIALSGDPKRFLERTAKIQMGLLICVYCLSYAPAILTSIDFGNDAYNLRLLFFLVFMTQLSDALHFAWSQLPSRHVIVPEINPTKTWEGLLGGTASVTLVGAMLWWVTPFDSVWIAAALSLAISVAAFAGSLTMSAIKRDRGVKDYGTLVAGHTGVLDRIDSLCFAAPVFFHLTQIFLATHGSVTG</sequence>
<protein>
    <submittedName>
        <fullName evidence="2">Phosphatidate cytidylyltransferase</fullName>
        <ecNumber evidence="2">2.7.7.41</ecNumber>
    </submittedName>
</protein>
<proteinExistence type="predicted"/>
<gene>
    <name evidence="2" type="ORF">THTE_3713</name>
</gene>
<feature type="transmembrane region" description="Helical" evidence="1">
    <location>
        <begin position="6"/>
        <end position="27"/>
    </location>
</feature>
<dbReference type="AlphaFoldDB" id="A0A286RK43"/>
<dbReference type="Pfam" id="PF01148">
    <property type="entry name" value="CTP_transf_1"/>
    <property type="match status" value="1"/>
</dbReference>
<keyword evidence="2" id="KW-0808">Transferase</keyword>
<dbReference type="EMBL" id="CP018477">
    <property type="protein sequence ID" value="ASV76314.1"/>
    <property type="molecule type" value="Genomic_DNA"/>
</dbReference>
<feature type="transmembrane region" description="Helical" evidence="1">
    <location>
        <begin position="246"/>
        <end position="267"/>
    </location>
</feature>
<feature type="transmembrane region" description="Helical" evidence="1">
    <location>
        <begin position="151"/>
        <end position="169"/>
    </location>
</feature>
<feature type="transmembrane region" description="Helical" evidence="1">
    <location>
        <begin position="48"/>
        <end position="77"/>
    </location>
</feature>
<dbReference type="PANTHER" id="PTHR43535:SF1">
    <property type="entry name" value="PHOSPHATIDATE CYTIDYLYLTRANSFERASE"/>
    <property type="match status" value="1"/>
</dbReference>
<dbReference type="PANTHER" id="PTHR43535">
    <property type="entry name" value="PHOSPHATIDATE CYTIDYLYLTRANSFERASE"/>
    <property type="match status" value="1"/>
</dbReference>
<evidence type="ECO:0000313" key="3">
    <source>
        <dbReference type="Proteomes" id="UP000215086"/>
    </source>
</evidence>
<dbReference type="Proteomes" id="UP000215086">
    <property type="component" value="Chromosome"/>
</dbReference>
<dbReference type="OrthoDB" id="9799199at2"/>
<keyword evidence="1" id="KW-0812">Transmembrane</keyword>
<feature type="transmembrane region" description="Helical" evidence="1">
    <location>
        <begin position="181"/>
        <end position="201"/>
    </location>
</feature>